<dbReference type="InterPro" id="IPR052944">
    <property type="entry name" value="Sporulation_related"/>
</dbReference>
<dbReference type="InterPro" id="IPR029046">
    <property type="entry name" value="LolA/LolB/LppX"/>
</dbReference>
<protein>
    <submittedName>
        <fullName evidence="3">Outer membrane lipoprotein carrier protein LolA</fullName>
    </submittedName>
</protein>
<comment type="caution">
    <text evidence="3">The sequence shown here is derived from an EMBL/GenBank/DDBJ whole genome shotgun (WGS) entry which is preliminary data.</text>
</comment>
<feature type="transmembrane region" description="Helical" evidence="2">
    <location>
        <begin position="27"/>
        <end position="48"/>
    </location>
</feature>
<keyword evidence="4" id="KW-1185">Reference proteome</keyword>
<dbReference type="RefSeq" id="WP_386430103.1">
    <property type="nucleotide sequence ID" value="NZ_JBHSBB010000010.1"/>
</dbReference>
<name>A0ABV8HM04_9ACTN</name>
<gene>
    <name evidence="3" type="ORF">ACFO3J_16345</name>
</gene>
<dbReference type="PANTHER" id="PTHR37507">
    <property type="entry name" value="SPORULATION PROTEIN YDCC"/>
    <property type="match status" value="1"/>
</dbReference>
<dbReference type="SUPFAM" id="SSF89392">
    <property type="entry name" value="Prokaryotic lipoproteins and lipoprotein localization factors"/>
    <property type="match status" value="1"/>
</dbReference>
<evidence type="ECO:0000313" key="4">
    <source>
        <dbReference type="Proteomes" id="UP001595765"/>
    </source>
</evidence>
<dbReference type="Proteomes" id="UP001595765">
    <property type="component" value="Unassembled WGS sequence"/>
</dbReference>
<reference evidence="4" key="1">
    <citation type="journal article" date="2019" name="Int. J. Syst. Evol. Microbiol.">
        <title>The Global Catalogue of Microorganisms (GCM) 10K type strain sequencing project: providing services to taxonomists for standard genome sequencing and annotation.</title>
        <authorList>
            <consortium name="The Broad Institute Genomics Platform"/>
            <consortium name="The Broad Institute Genome Sequencing Center for Infectious Disease"/>
            <person name="Wu L."/>
            <person name="Ma J."/>
        </authorList>
    </citation>
    <scope>NUCLEOTIDE SEQUENCE [LARGE SCALE GENOMIC DNA]</scope>
    <source>
        <strain evidence="4">CGMCC 4.7237</strain>
    </source>
</reference>
<evidence type="ECO:0000313" key="3">
    <source>
        <dbReference type="EMBL" id="MFC4033045.1"/>
    </source>
</evidence>
<sequence>MAPIQPARPEADEPGRGPGRRRRAARYAVPVAVAGVAVATISLVPALADAGDPSLPSITAQQLLTKIAGSDTRTVDGSVKVTADLGLPSALSGGGSLLGGAAPSGVPGLGSGGSPAAPQSQITQLLIGSHQLHVAADGPDRQKLSLIEPAAEYSVIHNGNQLWAYDSESDQAYHQTLPQRSGAGTVKPQDFPATPQAAAQQALKAAEGTASITVDGTARVAGHSAYQLLITPQHADTTTVGAIRIAVDAGTGVPLRFTLSPKGGGKAIFDIGFTKVSFAAPAASTFAFTPGKGVKVTEGGTNGKAQSGHGTGFAEAAPDVAPDVIGKGWDSIAVIRTGSGLPSGAAKSPTAKSFPAKGGEDSDAQSMLDSFGTKVSGSYGTGTLFHTRLVNALLTDDGTLYAGAVTESALTDAANAADTAK</sequence>
<proteinExistence type="predicted"/>
<keyword evidence="3" id="KW-0449">Lipoprotein</keyword>
<feature type="region of interest" description="Disordered" evidence="1">
    <location>
        <begin position="341"/>
        <end position="365"/>
    </location>
</feature>
<keyword evidence="2" id="KW-1133">Transmembrane helix</keyword>
<keyword evidence="2" id="KW-0812">Transmembrane</keyword>
<evidence type="ECO:0000256" key="2">
    <source>
        <dbReference type="SAM" id="Phobius"/>
    </source>
</evidence>
<feature type="region of interest" description="Disordered" evidence="1">
    <location>
        <begin position="1"/>
        <end position="22"/>
    </location>
</feature>
<dbReference type="PANTHER" id="PTHR37507:SF2">
    <property type="entry name" value="SPORULATION PROTEIN YDCC"/>
    <property type="match status" value="1"/>
</dbReference>
<dbReference type="EMBL" id="JBHSBB010000010">
    <property type="protein sequence ID" value="MFC4033045.1"/>
    <property type="molecule type" value="Genomic_DNA"/>
</dbReference>
<accession>A0ABV8HM04</accession>
<keyword evidence="2" id="KW-0472">Membrane</keyword>
<organism evidence="3 4">
    <name type="scientific">Streptomyces polygonati</name>
    <dbReference type="NCBI Taxonomy" id="1617087"/>
    <lineage>
        <taxon>Bacteria</taxon>
        <taxon>Bacillati</taxon>
        <taxon>Actinomycetota</taxon>
        <taxon>Actinomycetes</taxon>
        <taxon>Kitasatosporales</taxon>
        <taxon>Streptomycetaceae</taxon>
        <taxon>Streptomyces</taxon>
    </lineage>
</organism>
<dbReference type="Gene3D" id="2.50.20.10">
    <property type="entry name" value="Lipoprotein localisation LolA/LolB/LppX"/>
    <property type="match status" value="1"/>
</dbReference>
<evidence type="ECO:0000256" key="1">
    <source>
        <dbReference type="SAM" id="MobiDB-lite"/>
    </source>
</evidence>